<evidence type="ECO:0000313" key="8">
    <source>
        <dbReference type="Proteomes" id="UP000290975"/>
    </source>
</evidence>
<comment type="caution">
    <text evidence="7">The sequence shown here is derived from an EMBL/GenBank/DDBJ whole genome shotgun (WGS) entry which is preliminary data.</text>
</comment>
<evidence type="ECO:0000256" key="6">
    <source>
        <dbReference type="RuleBase" id="RU365089"/>
    </source>
</evidence>
<comment type="similarity">
    <text evidence="2 6">Belongs to the transposase mutator family.</text>
</comment>
<keyword evidence="8" id="KW-1185">Reference proteome</keyword>
<dbReference type="InterPro" id="IPR001207">
    <property type="entry name" value="Transposase_mutator"/>
</dbReference>
<proteinExistence type="inferred from homology"/>
<evidence type="ECO:0000256" key="2">
    <source>
        <dbReference type="ARBA" id="ARBA00010961"/>
    </source>
</evidence>
<dbReference type="AlphaFoldDB" id="A0A401J538"/>
<evidence type="ECO:0000256" key="1">
    <source>
        <dbReference type="ARBA" id="ARBA00002190"/>
    </source>
</evidence>
<dbReference type="EMBL" id="BBQY01000021">
    <property type="protein sequence ID" value="GBH31756.1"/>
    <property type="molecule type" value="Genomic_DNA"/>
</dbReference>
<keyword evidence="6" id="KW-0814">Transposable element</keyword>
<protein>
    <recommendedName>
        <fullName evidence="6">Mutator family transposase</fullName>
    </recommendedName>
</protein>
<dbReference type="GO" id="GO:0004803">
    <property type="term" value="F:transposase activity"/>
    <property type="evidence" value="ECO:0007669"/>
    <property type="project" value="UniProtKB-UniRule"/>
</dbReference>
<reference evidence="7 8" key="1">
    <citation type="submission" date="2014-12" db="EMBL/GenBank/DDBJ databases">
        <title>Whole genome sequencing of Sphingobium xenophagum OW59.</title>
        <authorList>
            <person name="Ohta Y."/>
            <person name="Nishi S."/>
            <person name="Hatada Y."/>
        </authorList>
    </citation>
    <scope>NUCLEOTIDE SEQUENCE [LARGE SCALE GENOMIC DNA]</scope>
    <source>
        <strain evidence="7 8">OW59</strain>
    </source>
</reference>
<evidence type="ECO:0000313" key="7">
    <source>
        <dbReference type="EMBL" id="GBH31756.1"/>
    </source>
</evidence>
<dbReference type="Proteomes" id="UP000290975">
    <property type="component" value="Unassembled WGS sequence"/>
</dbReference>
<dbReference type="PANTHER" id="PTHR33217">
    <property type="entry name" value="TRANSPOSASE FOR INSERTION SEQUENCE ELEMENT IS1081"/>
    <property type="match status" value="1"/>
</dbReference>
<accession>A0A401J538</accession>
<comment type="function">
    <text evidence="1 6">Required for the transposition of the insertion element.</text>
</comment>
<evidence type="ECO:0000256" key="3">
    <source>
        <dbReference type="ARBA" id="ARBA00022578"/>
    </source>
</evidence>
<gene>
    <name evidence="7" type="ORF">MBESOW_P3017</name>
</gene>
<keyword evidence="5 6" id="KW-0233">DNA recombination</keyword>
<dbReference type="GO" id="GO:0003677">
    <property type="term" value="F:DNA binding"/>
    <property type="evidence" value="ECO:0007669"/>
    <property type="project" value="UniProtKB-UniRule"/>
</dbReference>
<keyword evidence="3 6" id="KW-0815">Transposition</keyword>
<dbReference type="Pfam" id="PF00872">
    <property type="entry name" value="Transposase_mut"/>
    <property type="match status" value="1"/>
</dbReference>
<keyword evidence="4 6" id="KW-0238">DNA-binding</keyword>
<dbReference type="PANTHER" id="PTHR33217:SF8">
    <property type="entry name" value="MUTATOR FAMILY TRANSPOSASE"/>
    <property type="match status" value="1"/>
</dbReference>
<sequence>MLEEVAAWQQRPLDPAYPLVFFDAIRVKIRDEGMVRNKAIHLALGVMADGTKGSWGYGWNRMKAPNSGCAS</sequence>
<evidence type="ECO:0000256" key="5">
    <source>
        <dbReference type="ARBA" id="ARBA00023172"/>
    </source>
</evidence>
<dbReference type="GO" id="GO:0006313">
    <property type="term" value="P:DNA transposition"/>
    <property type="evidence" value="ECO:0007669"/>
    <property type="project" value="UniProtKB-UniRule"/>
</dbReference>
<organism evidence="7 8">
    <name type="scientific">Sphingobium xenophagum</name>
    <dbReference type="NCBI Taxonomy" id="121428"/>
    <lineage>
        <taxon>Bacteria</taxon>
        <taxon>Pseudomonadati</taxon>
        <taxon>Pseudomonadota</taxon>
        <taxon>Alphaproteobacteria</taxon>
        <taxon>Sphingomonadales</taxon>
        <taxon>Sphingomonadaceae</taxon>
        <taxon>Sphingobium</taxon>
    </lineage>
</organism>
<evidence type="ECO:0000256" key="4">
    <source>
        <dbReference type="ARBA" id="ARBA00023125"/>
    </source>
</evidence>
<name>A0A401J538_SPHXE</name>